<dbReference type="Gene3D" id="3.90.215.10">
    <property type="entry name" value="Gamma Fibrinogen, chain A, domain 1"/>
    <property type="match status" value="1"/>
</dbReference>
<evidence type="ECO:0000256" key="3">
    <source>
        <dbReference type="ARBA" id="ARBA00023157"/>
    </source>
</evidence>
<dbReference type="SUPFAM" id="SSF56496">
    <property type="entry name" value="Fibrinogen C-terminal domain-like"/>
    <property type="match status" value="1"/>
</dbReference>
<protein>
    <submittedName>
        <fullName evidence="8">Si:ch211-203k16.3</fullName>
    </submittedName>
</protein>
<evidence type="ECO:0000256" key="5">
    <source>
        <dbReference type="SAM" id="Coils"/>
    </source>
</evidence>
<dbReference type="InterPro" id="IPR014716">
    <property type="entry name" value="Fibrinogen_a/b/g_C_1"/>
</dbReference>
<dbReference type="Pfam" id="PF00147">
    <property type="entry name" value="Fibrinogen_C"/>
    <property type="match status" value="1"/>
</dbReference>
<dbReference type="InterPro" id="IPR002181">
    <property type="entry name" value="Fibrinogen_a/b/g_C_dom"/>
</dbReference>
<evidence type="ECO:0000256" key="4">
    <source>
        <dbReference type="ARBA" id="ARBA00023180"/>
    </source>
</evidence>
<dbReference type="GO" id="GO:0042730">
    <property type="term" value="P:fibrinolysis"/>
    <property type="evidence" value="ECO:0007669"/>
    <property type="project" value="TreeGrafter"/>
</dbReference>
<organism evidence="8 9">
    <name type="scientific">Cyprinus carpio</name>
    <name type="common">Common carp</name>
    <dbReference type="NCBI Taxonomy" id="7962"/>
    <lineage>
        <taxon>Eukaryota</taxon>
        <taxon>Metazoa</taxon>
        <taxon>Chordata</taxon>
        <taxon>Craniata</taxon>
        <taxon>Vertebrata</taxon>
        <taxon>Euteleostomi</taxon>
        <taxon>Actinopterygii</taxon>
        <taxon>Neopterygii</taxon>
        <taxon>Teleostei</taxon>
        <taxon>Ostariophysi</taxon>
        <taxon>Cypriniformes</taxon>
        <taxon>Cyprinidae</taxon>
        <taxon>Cyprininae</taxon>
        <taxon>Cyprinus</taxon>
    </lineage>
</organism>
<dbReference type="GO" id="GO:0072377">
    <property type="term" value="P:blood coagulation, common pathway"/>
    <property type="evidence" value="ECO:0007669"/>
    <property type="project" value="TreeGrafter"/>
</dbReference>
<dbReference type="InterPro" id="IPR037579">
    <property type="entry name" value="FIB_ANG-like"/>
</dbReference>
<dbReference type="PANTHER" id="PTHR47221:SF5">
    <property type="entry name" value="FIBRINOGEN C-TERMINAL DOMAIN-CONTAINING PROTEIN"/>
    <property type="match status" value="1"/>
</dbReference>
<keyword evidence="6" id="KW-0732">Signal</keyword>
<feature type="domain" description="Fibrinogen C-terminal" evidence="7">
    <location>
        <begin position="196"/>
        <end position="312"/>
    </location>
</feature>
<dbReference type="PROSITE" id="PS51406">
    <property type="entry name" value="FIBRINOGEN_C_2"/>
    <property type="match status" value="1"/>
</dbReference>
<dbReference type="AlphaFoldDB" id="A0A8C2DDQ2"/>
<dbReference type="GO" id="GO:0005577">
    <property type="term" value="C:fibrinogen complex"/>
    <property type="evidence" value="ECO:0007669"/>
    <property type="project" value="TreeGrafter"/>
</dbReference>
<feature type="coiled-coil region" evidence="5">
    <location>
        <begin position="81"/>
        <end position="143"/>
    </location>
</feature>
<proteinExistence type="predicted"/>
<dbReference type="NCBIfam" id="NF040941">
    <property type="entry name" value="GGGWT_bact"/>
    <property type="match status" value="1"/>
</dbReference>
<keyword evidence="5" id="KW-0175">Coiled coil</keyword>
<dbReference type="GO" id="GO:0030674">
    <property type="term" value="F:protein-macromolecule adaptor activity"/>
    <property type="evidence" value="ECO:0007669"/>
    <property type="project" value="TreeGrafter"/>
</dbReference>
<evidence type="ECO:0000313" key="9">
    <source>
        <dbReference type="Proteomes" id="UP000694701"/>
    </source>
</evidence>
<keyword evidence="4" id="KW-0325">Glycoprotein</keyword>
<keyword evidence="2" id="KW-0964">Secreted</keyword>
<comment type="subcellular location">
    <subcellularLocation>
        <location evidence="1">Secreted</location>
    </subcellularLocation>
</comment>
<dbReference type="GO" id="GO:0034116">
    <property type="term" value="P:positive regulation of heterotypic cell-cell adhesion"/>
    <property type="evidence" value="ECO:0007669"/>
    <property type="project" value="TreeGrafter"/>
</dbReference>
<dbReference type="PANTHER" id="PTHR47221">
    <property type="entry name" value="FIBRINOGEN ALPHA CHAIN"/>
    <property type="match status" value="1"/>
</dbReference>
<dbReference type="Proteomes" id="UP000694701">
    <property type="component" value="Unplaced"/>
</dbReference>
<dbReference type="Ensembl" id="ENSCCRT00020026981.1">
    <property type="protein sequence ID" value="ENSCCRP00020024612.1"/>
    <property type="gene ID" value="ENSCCRG00020011392.1"/>
</dbReference>
<evidence type="ECO:0000259" key="7">
    <source>
        <dbReference type="PROSITE" id="PS51406"/>
    </source>
</evidence>
<evidence type="ECO:0000256" key="1">
    <source>
        <dbReference type="ARBA" id="ARBA00004613"/>
    </source>
</evidence>
<keyword evidence="3" id="KW-1015">Disulfide bond</keyword>
<accession>A0A8C2DDQ2</accession>
<evidence type="ECO:0000256" key="2">
    <source>
        <dbReference type="ARBA" id="ARBA00022525"/>
    </source>
</evidence>
<evidence type="ECO:0000313" key="8">
    <source>
        <dbReference type="Ensembl" id="ENSCCRP00020024612.1"/>
    </source>
</evidence>
<feature type="chain" id="PRO_5034951184" evidence="6">
    <location>
        <begin position="22"/>
        <end position="312"/>
    </location>
</feature>
<evidence type="ECO:0000256" key="6">
    <source>
        <dbReference type="SAM" id="SignalP"/>
    </source>
</evidence>
<dbReference type="GO" id="GO:0005201">
    <property type="term" value="F:extracellular matrix structural constituent"/>
    <property type="evidence" value="ECO:0007669"/>
    <property type="project" value="TreeGrafter"/>
</dbReference>
<dbReference type="CDD" id="cd00087">
    <property type="entry name" value="FReD"/>
    <property type="match status" value="1"/>
</dbReference>
<dbReference type="SMART" id="SM00186">
    <property type="entry name" value="FBG"/>
    <property type="match status" value="1"/>
</dbReference>
<name>A0A8C2DDQ2_CYPCA</name>
<dbReference type="InterPro" id="IPR036056">
    <property type="entry name" value="Fibrinogen-like_C"/>
</dbReference>
<dbReference type="GO" id="GO:0070527">
    <property type="term" value="P:platelet aggregation"/>
    <property type="evidence" value="ECO:0007669"/>
    <property type="project" value="TreeGrafter"/>
</dbReference>
<feature type="signal peptide" evidence="6">
    <location>
        <begin position="1"/>
        <end position="21"/>
    </location>
</feature>
<sequence>MEGRPLSPFLLAVLFLATGASDDERSLHTHQVSTAQCGEYSNQVLEDGMCRLMAMLPQLDDQRCPDMFRCTDEVSYWLHENEERKQQILTLRETVSELQEELRNHRHRVKVLELQSEEKNRNNSSIEQRLHELEDHYAEATTLLHIQGSLIYDLQTQIQNLSLLVEKVRRNPGCMINIVRTSPMLSAQEALHPEVQHVRNCPIDCASIYYNGVRRSGIYTVVPSLGAMPVEVYCDMDTDGGGWTVIQRRQDGSVNFDRSWKEYKEGFGDLHTEYWLGNEHIHDLTSQGDYMLRIDLEDWSGKHKHAVYQSFR</sequence>
<reference evidence="8" key="1">
    <citation type="submission" date="2025-08" db="UniProtKB">
        <authorList>
            <consortium name="Ensembl"/>
        </authorList>
    </citation>
    <scope>IDENTIFICATION</scope>
</reference>